<dbReference type="Gene3D" id="3.90.1150.10">
    <property type="entry name" value="Aspartate Aminotransferase, domain 1"/>
    <property type="match status" value="1"/>
</dbReference>
<keyword evidence="2 4" id="KW-0663">Pyridoxal phosphate</keyword>
<keyword evidence="5" id="KW-0032">Aminotransferase</keyword>
<dbReference type="GO" id="GO:0008483">
    <property type="term" value="F:transaminase activity"/>
    <property type="evidence" value="ECO:0007669"/>
    <property type="project" value="UniProtKB-KW"/>
</dbReference>
<dbReference type="AlphaFoldDB" id="A0A081BMU5"/>
<dbReference type="Gene3D" id="3.40.640.10">
    <property type="entry name" value="Type I PLP-dependent aspartate aminotransferase-like (Major domain)"/>
    <property type="match status" value="1"/>
</dbReference>
<dbReference type="InterPro" id="IPR015422">
    <property type="entry name" value="PyrdxlP-dep_Trfase_small"/>
</dbReference>
<dbReference type="CDD" id="cd00616">
    <property type="entry name" value="AHBA_syn"/>
    <property type="match status" value="1"/>
</dbReference>
<accession>A0A081BMU5</accession>
<dbReference type="FunFam" id="3.40.640.10:FF:000079">
    <property type="entry name" value="LPS biosynthesis protein"/>
    <property type="match status" value="1"/>
</dbReference>
<keyword evidence="5" id="KW-0808">Transferase</keyword>
<keyword evidence="6" id="KW-1185">Reference proteome</keyword>
<dbReference type="GO" id="GO:0030170">
    <property type="term" value="F:pyridoxal phosphate binding"/>
    <property type="evidence" value="ECO:0007669"/>
    <property type="project" value="TreeGrafter"/>
</dbReference>
<evidence type="ECO:0000256" key="1">
    <source>
        <dbReference type="ARBA" id="ARBA00001933"/>
    </source>
</evidence>
<dbReference type="InterPro" id="IPR003477">
    <property type="entry name" value="PemK-like"/>
</dbReference>
<reference evidence="5" key="1">
    <citation type="journal article" date="2015" name="PeerJ">
        <title>First genomic representation of candidate bacterial phylum KSB3 points to enhanced environmental sensing as a trigger of wastewater bulking.</title>
        <authorList>
            <person name="Sekiguchi Y."/>
            <person name="Ohashi A."/>
            <person name="Parks D.H."/>
            <person name="Yamauchi T."/>
            <person name="Tyson G.W."/>
            <person name="Hugenholtz P."/>
        </authorList>
    </citation>
    <scope>NUCLEOTIDE SEQUENCE [LARGE SCALE GENOMIC DNA]</scope>
</reference>
<dbReference type="Pfam" id="PF02452">
    <property type="entry name" value="PemK_toxin"/>
    <property type="match status" value="1"/>
</dbReference>
<evidence type="ECO:0000313" key="5">
    <source>
        <dbReference type="EMBL" id="GAK51711.1"/>
    </source>
</evidence>
<dbReference type="STRING" id="1499966.U14_02956"/>
<dbReference type="GO" id="GO:0000271">
    <property type="term" value="P:polysaccharide biosynthetic process"/>
    <property type="evidence" value="ECO:0007669"/>
    <property type="project" value="TreeGrafter"/>
</dbReference>
<dbReference type="InterPro" id="IPR015424">
    <property type="entry name" value="PyrdxlP-dep_Trfase"/>
</dbReference>
<evidence type="ECO:0000256" key="4">
    <source>
        <dbReference type="RuleBase" id="RU004508"/>
    </source>
</evidence>
<comment type="cofactor">
    <cofactor evidence="1">
        <name>pyridoxal 5'-phosphate</name>
        <dbReference type="ChEBI" id="CHEBI:597326"/>
    </cofactor>
</comment>
<dbReference type="SUPFAM" id="SSF53383">
    <property type="entry name" value="PLP-dependent transferases"/>
    <property type="match status" value="1"/>
</dbReference>
<proteinExistence type="inferred from homology"/>
<dbReference type="PANTHER" id="PTHR30244">
    <property type="entry name" value="TRANSAMINASE"/>
    <property type="match status" value="1"/>
</dbReference>
<dbReference type="Proteomes" id="UP000030700">
    <property type="component" value="Unassembled WGS sequence"/>
</dbReference>
<dbReference type="InterPro" id="IPR015421">
    <property type="entry name" value="PyrdxlP-dep_Trfase_major"/>
</dbReference>
<evidence type="ECO:0000256" key="3">
    <source>
        <dbReference type="ARBA" id="ARBA00037999"/>
    </source>
</evidence>
<dbReference type="EMBL" id="DF820457">
    <property type="protein sequence ID" value="GAK51711.1"/>
    <property type="molecule type" value="Genomic_DNA"/>
</dbReference>
<dbReference type="HOGENOM" id="CLU_033332_5_0_0"/>
<dbReference type="Gene3D" id="2.30.30.110">
    <property type="match status" value="1"/>
</dbReference>
<dbReference type="InterPro" id="IPR011067">
    <property type="entry name" value="Plasmid_toxin/cell-grow_inhib"/>
</dbReference>
<organism evidence="5">
    <name type="scientific">Candidatus Moduliflexus flocculans</name>
    <dbReference type="NCBI Taxonomy" id="1499966"/>
    <lineage>
        <taxon>Bacteria</taxon>
        <taxon>Candidatus Moduliflexota</taxon>
        <taxon>Candidatus Moduliflexia</taxon>
        <taxon>Candidatus Moduliflexales</taxon>
        <taxon>Candidatus Moduliflexaceae</taxon>
    </lineage>
</organism>
<name>A0A081BMU5_9BACT</name>
<dbReference type="InterPro" id="IPR000653">
    <property type="entry name" value="DegT/StrS_aminotransferase"/>
</dbReference>
<evidence type="ECO:0000256" key="2">
    <source>
        <dbReference type="ARBA" id="ARBA00022898"/>
    </source>
</evidence>
<dbReference type="SUPFAM" id="SSF50118">
    <property type="entry name" value="Cell growth inhibitor/plasmid maintenance toxic component"/>
    <property type="match status" value="1"/>
</dbReference>
<dbReference type="NCBIfam" id="NF011936">
    <property type="entry name" value="PRK15407.1"/>
    <property type="match status" value="1"/>
</dbReference>
<dbReference type="GO" id="GO:0003677">
    <property type="term" value="F:DNA binding"/>
    <property type="evidence" value="ECO:0007669"/>
    <property type="project" value="InterPro"/>
</dbReference>
<dbReference type="Pfam" id="PF01041">
    <property type="entry name" value="DegT_DnrJ_EryC1"/>
    <property type="match status" value="1"/>
</dbReference>
<comment type="similarity">
    <text evidence="3 4">Belongs to the DegT/DnrJ/EryC1 family.</text>
</comment>
<protein>
    <submittedName>
        <fullName evidence="5">DegT/DnrJ/EryC1/StrS aminotransferase</fullName>
    </submittedName>
</protein>
<evidence type="ECO:0000313" key="6">
    <source>
        <dbReference type="Proteomes" id="UP000030700"/>
    </source>
</evidence>
<dbReference type="PANTHER" id="PTHR30244:SF34">
    <property type="entry name" value="DTDP-4-AMINO-4,6-DIDEOXYGALACTOSE TRANSAMINASE"/>
    <property type="match status" value="1"/>
</dbReference>
<gene>
    <name evidence="5" type="ORF">U14_02956</name>
</gene>
<sequence>MLSKIHVGEIYKVSFPFTDTSGCKGRPALVLSEPDIQGDVQVAFITTTKPTDGIRYIHLETSHFDGEALPFPSYLNFSHSIRVPSSVILKPLARLTKKTMAEIFRRSICEQIPAFYEFAHAPQPFRPGIDPVPHGGRVFDAEEIESLVEAALDFWLTTGQYAAQFEQDFAKFLGMRYALLCNSGSSANLLALSSLTSPKLKERQLRPGDEVITVAAGFPTTLNPILQNNLVPVLLDIELPTYNIDIQYLEEAIHPHTKAILLAHTLGNPFPIDAVIDVARRHNLWIIEDNCDALGSTYKGRLTGTFGDLATFSFYPAHHITMGEGGCVLTNAEVLRTLVASFRDWGRDCWCSPGHDNTCARRFEWKLGTLPQGYDHKYIFSHIGYNLKLTDMQAAIGVAQLRKLPEFIEARRRNWQHLFDGLHALEEFFVLPCPAPESQPSWFGFPLTVRTTAPFTRQRIIRFLEQQNISTRLLFGGNLLRHPAYQDIPHRIVGTLTNTDVIMNQTFWIGVYPGLTEVMLNYVIDNIRAFIKAL</sequence>